<dbReference type="EMBL" id="VJZA01000030">
    <property type="protein sequence ID" value="TVT21046.1"/>
    <property type="molecule type" value="Genomic_DNA"/>
</dbReference>
<reference evidence="2 3" key="1">
    <citation type="submission" date="2019-07" db="EMBL/GenBank/DDBJ databases">
        <title>New species of Amycolatopsis and Streptomyces.</title>
        <authorList>
            <person name="Duangmal K."/>
            <person name="Teo W.F.A."/>
            <person name="Lipun K."/>
        </authorList>
    </citation>
    <scope>NUCLEOTIDE SEQUENCE [LARGE SCALE GENOMIC DNA]</scope>
    <source>
        <strain evidence="2 3">JCM 30562</strain>
    </source>
</reference>
<dbReference type="AlphaFoldDB" id="A0A558A9X3"/>
<feature type="transmembrane region" description="Helical" evidence="1">
    <location>
        <begin position="12"/>
        <end position="32"/>
    </location>
</feature>
<dbReference type="RefSeq" id="WP_144640253.1">
    <property type="nucleotide sequence ID" value="NZ_BNAX01000010.1"/>
</dbReference>
<dbReference type="Proteomes" id="UP000318578">
    <property type="component" value="Unassembled WGS sequence"/>
</dbReference>
<evidence type="ECO:0000313" key="2">
    <source>
        <dbReference type="EMBL" id="TVT21046.1"/>
    </source>
</evidence>
<evidence type="ECO:0000313" key="3">
    <source>
        <dbReference type="Proteomes" id="UP000318578"/>
    </source>
</evidence>
<organism evidence="2 3">
    <name type="scientific">Amycolatopsis acidiphila</name>
    <dbReference type="NCBI Taxonomy" id="715473"/>
    <lineage>
        <taxon>Bacteria</taxon>
        <taxon>Bacillati</taxon>
        <taxon>Actinomycetota</taxon>
        <taxon>Actinomycetes</taxon>
        <taxon>Pseudonocardiales</taxon>
        <taxon>Pseudonocardiaceae</taxon>
        <taxon>Amycolatopsis</taxon>
    </lineage>
</organism>
<gene>
    <name evidence="2" type="ORF">FNH06_18650</name>
</gene>
<dbReference type="OrthoDB" id="3636555at2"/>
<evidence type="ECO:0008006" key="4">
    <source>
        <dbReference type="Google" id="ProtNLM"/>
    </source>
</evidence>
<accession>A0A558A9X3</accession>
<dbReference type="InterPro" id="IPR032820">
    <property type="entry name" value="ATPase_put"/>
</dbReference>
<sequence>MPGKQPSPAQLIGVGSTVVVMVVGFTVLGWYVDGRVHSSPAFVFTGLAVGIVTACGYAYSQFRKFF</sequence>
<dbReference type="Pfam" id="PF09527">
    <property type="entry name" value="ATPase_gene1"/>
    <property type="match status" value="1"/>
</dbReference>
<feature type="transmembrane region" description="Helical" evidence="1">
    <location>
        <begin position="38"/>
        <end position="59"/>
    </location>
</feature>
<name>A0A558A9X3_9PSEU</name>
<comment type="caution">
    <text evidence="2">The sequence shown here is derived from an EMBL/GenBank/DDBJ whole genome shotgun (WGS) entry which is preliminary data.</text>
</comment>
<protein>
    <recommendedName>
        <fullName evidence="4">AtpZ/AtpI family protein</fullName>
    </recommendedName>
</protein>
<keyword evidence="3" id="KW-1185">Reference proteome</keyword>
<proteinExistence type="predicted"/>
<evidence type="ECO:0000256" key="1">
    <source>
        <dbReference type="SAM" id="Phobius"/>
    </source>
</evidence>
<keyword evidence="1" id="KW-0472">Membrane</keyword>
<keyword evidence="1" id="KW-0812">Transmembrane</keyword>
<keyword evidence="1" id="KW-1133">Transmembrane helix</keyword>